<dbReference type="KEGG" id="hpyk:HPAKL86_05755"/>
<dbReference type="Proteomes" id="UP000010078">
    <property type="component" value="Chromosome"/>
</dbReference>
<dbReference type="RefSeq" id="WP_015087470.1">
    <property type="nucleotide sequence ID" value="NC_019563.1"/>
</dbReference>
<proteinExistence type="predicted"/>
<evidence type="ECO:0000313" key="2">
    <source>
        <dbReference type="EMBL" id="AFX90141.1"/>
    </source>
</evidence>
<protein>
    <submittedName>
        <fullName evidence="2">Outer membrane protein 4</fullName>
    </submittedName>
</protein>
<sequence length="218" mass="24058">MNKTMVKILMGMALLSPLQAIELDENSKKPKLADRNAFYLGVGYQLSAIRTFFSSKAMDKSYFMTGNGFGVVLGGKLVAKTKDAEHVGFRYGLFYDQTFSSYKSSISTYGLEFSGLWDAINSPKRFLGIEFGLGIAGATYMPGGAMHGVIAQHLGKENSLFQLLVNVGVRLGSLHNEIAFGLKFPVIPNKRTEIIDGLSATTLWHRLPVAYVNYIYNF</sequence>
<evidence type="ECO:0000256" key="1">
    <source>
        <dbReference type="SAM" id="SignalP"/>
    </source>
</evidence>
<keyword evidence="1" id="KW-0732">Signal</keyword>
<feature type="chain" id="PRO_5003915263" evidence="1">
    <location>
        <begin position="21"/>
        <end position="218"/>
    </location>
</feature>
<dbReference type="HOGENOM" id="CLU_1203498_0_0_7"/>
<dbReference type="InterPro" id="IPR002718">
    <property type="entry name" value="OMP_Helicobacter"/>
</dbReference>
<accession>K7Y925</accession>
<feature type="signal peptide" evidence="1">
    <location>
        <begin position="1"/>
        <end position="20"/>
    </location>
</feature>
<organism evidence="2 3">
    <name type="scientific">Helicobacter pylori Aklavik86</name>
    <dbReference type="NCBI Taxonomy" id="1055532"/>
    <lineage>
        <taxon>Bacteria</taxon>
        <taxon>Pseudomonadati</taxon>
        <taxon>Campylobacterota</taxon>
        <taxon>Epsilonproteobacteria</taxon>
        <taxon>Campylobacterales</taxon>
        <taxon>Helicobacteraceae</taxon>
        <taxon>Helicobacter</taxon>
    </lineage>
</organism>
<dbReference type="AlphaFoldDB" id="K7Y925"/>
<name>K7Y925_HELPX</name>
<gene>
    <name evidence="2" type="ORF">HPAKL86_05755</name>
</gene>
<dbReference type="Pfam" id="PF01856">
    <property type="entry name" value="HP_OMP"/>
    <property type="match status" value="1"/>
</dbReference>
<dbReference type="EMBL" id="CP003476">
    <property type="protein sequence ID" value="AFX90141.1"/>
    <property type="molecule type" value="Genomic_DNA"/>
</dbReference>
<dbReference type="PATRIC" id="fig|1055532.3.peg.1194"/>
<reference evidence="2 3" key="1">
    <citation type="journal article" date="2015" name="Genome Announc.">
        <title>Complete Genome Sequences of Two Helicobacter pylori Strains from a Canadian Arctic Aboriginal Community.</title>
        <authorList>
            <person name="Kersulyte D."/>
            <person name="Bertoli M.T."/>
            <person name="Tamma S."/>
            <person name="Keelan M."/>
            <person name="Munday R."/>
            <person name="Geary J."/>
            <person name="Veldhuyzen van Zanten S."/>
            <person name="Goodman K.J."/>
            <person name="Berg D.E."/>
        </authorList>
    </citation>
    <scope>NUCLEOTIDE SEQUENCE [LARGE SCALE GENOMIC DNA]</scope>
    <source>
        <strain evidence="2">Aklavik86</strain>
    </source>
</reference>
<evidence type="ECO:0000313" key="3">
    <source>
        <dbReference type="Proteomes" id="UP000010078"/>
    </source>
</evidence>